<dbReference type="Proteomes" id="UP000602076">
    <property type="component" value="Unassembled WGS sequence"/>
</dbReference>
<dbReference type="GO" id="GO:0016836">
    <property type="term" value="F:hydro-lyase activity"/>
    <property type="evidence" value="ECO:0007669"/>
    <property type="project" value="UniProtKB-ARBA"/>
</dbReference>
<dbReference type="FunFam" id="1.10.12.10:FF:000001">
    <property type="entry name" value="Probable enoyl-CoA hydratase, mitochondrial"/>
    <property type="match status" value="1"/>
</dbReference>
<dbReference type="InterPro" id="IPR018376">
    <property type="entry name" value="Enoyl-CoA_hyd/isom_CS"/>
</dbReference>
<dbReference type="InterPro" id="IPR014748">
    <property type="entry name" value="Enoyl-CoA_hydra_C"/>
</dbReference>
<dbReference type="PANTHER" id="PTHR11941:SF169">
    <property type="entry name" value="(7AS)-7A-METHYL-1,5-DIOXO-2,3,5,6,7,7A-HEXAHYDRO-1H-INDENE-CARBOXYL-COA HYDROLASE"/>
    <property type="match status" value="1"/>
</dbReference>
<proteinExistence type="inferred from homology"/>
<evidence type="ECO:0000313" key="5">
    <source>
        <dbReference type="EMBL" id="MBD3109207.1"/>
    </source>
</evidence>
<organism evidence="5 6">
    <name type="scientific">Peribacillus faecalis</name>
    <dbReference type="NCBI Taxonomy" id="2772559"/>
    <lineage>
        <taxon>Bacteria</taxon>
        <taxon>Bacillati</taxon>
        <taxon>Bacillota</taxon>
        <taxon>Bacilli</taxon>
        <taxon>Bacillales</taxon>
        <taxon>Bacillaceae</taxon>
        <taxon>Peribacillus</taxon>
    </lineage>
</organism>
<dbReference type="Gene3D" id="1.10.12.10">
    <property type="entry name" value="Lyase 2-enoyl-coa Hydratase, Chain A, domain 2"/>
    <property type="match status" value="1"/>
</dbReference>
<dbReference type="Gene3D" id="3.90.226.10">
    <property type="entry name" value="2-enoyl-CoA Hydratase, Chain A, domain 1"/>
    <property type="match status" value="1"/>
</dbReference>
<dbReference type="EMBL" id="JACXSI010000030">
    <property type="protein sequence ID" value="MBD3109207.1"/>
    <property type="molecule type" value="Genomic_DNA"/>
</dbReference>
<dbReference type="FunFam" id="3.90.226.10:FF:000009">
    <property type="entry name" value="Carnitinyl-CoA dehydratase"/>
    <property type="match status" value="1"/>
</dbReference>
<evidence type="ECO:0000256" key="3">
    <source>
        <dbReference type="ARBA" id="ARBA00023239"/>
    </source>
</evidence>
<dbReference type="CDD" id="cd06558">
    <property type="entry name" value="crotonase-like"/>
    <property type="match status" value="1"/>
</dbReference>
<protein>
    <submittedName>
        <fullName evidence="5">Enoyl-CoA hydratase/isomerase family protein</fullName>
    </submittedName>
</protein>
<evidence type="ECO:0000256" key="4">
    <source>
        <dbReference type="RuleBase" id="RU003707"/>
    </source>
</evidence>
<sequence>MAFVDWKRIGTNGYIAEVILNRPESRNAFNTEMAEQLLKTFQAIADSDVRVVLLTSSNEKAFCSGADLIERNSMNEIEWKNQHLLFQEMFNSIQDLKQPVIAVVDGYALAGGFEIVLNCDMIIASFTSVFGLPEVTRGIMPGGGGTRLLTKRIPVHKVKEWVCTGKMVPGEEANAAGLLNALADSSEIKEIALKMAEKISANAPLAVQNCKASIDTLFGMPNEDARKVEIEFYNQCINTEDRLEGVRAFVEKRAPQFSGR</sequence>
<accession>A0A927HC29</accession>
<keyword evidence="6" id="KW-1185">Reference proteome</keyword>
<dbReference type="Pfam" id="PF00378">
    <property type="entry name" value="ECH_1"/>
    <property type="match status" value="1"/>
</dbReference>
<dbReference type="PROSITE" id="PS00166">
    <property type="entry name" value="ENOYL_COA_HYDRATASE"/>
    <property type="match status" value="1"/>
</dbReference>
<dbReference type="SUPFAM" id="SSF52096">
    <property type="entry name" value="ClpP/crotonase"/>
    <property type="match status" value="1"/>
</dbReference>
<dbReference type="GO" id="GO:0006635">
    <property type="term" value="P:fatty acid beta-oxidation"/>
    <property type="evidence" value="ECO:0007669"/>
    <property type="project" value="TreeGrafter"/>
</dbReference>
<comment type="caution">
    <text evidence="5">The sequence shown here is derived from an EMBL/GenBank/DDBJ whole genome shotgun (WGS) entry which is preliminary data.</text>
</comment>
<keyword evidence="2" id="KW-0443">Lipid metabolism</keyword>
<dbReference type="PANTHER" id="PTHR11941">
    <property type="entry name" value="ENOYL-COA HYDRATASE-RELATED"/>
    <property type="match status" value="1"/>
</dbReference>
<name>A0A927HC29_9BACI</name>
<keyword evidence="3" id="KW-0456">Lyase</keyword>
<comment type="similarity">
    <text evidence="1 4">Belongs to the enoyl-CoA hydratase/isomerase family.</text>
</comment>
<evidence type="ECO:0000313" key="6">
    <source>
        <dbReference type="Proteomes" id="UP000602076"/>
    </source>
</evidence>
<gene>
    <name evidence="5" type="ORF">IEO70_12700</name>
</gene>
<reference evidence="5" key="1">
    <citation type="submission" date="2020-09" db="EMBL/GenBank/DDBJ databases">
        <title>Bacillus faecalis sp. nov., a moderately halophilic bacterium isolated from cow faeces.</title>
        <authorList>
            <person name="Jiang L."/>
            <person name="Lee J."/>
        </authorList>
    </citation>
    <scope>NUCLEOTIDE SEQUENCE</scope>
    <source>
        <strain evidence="5">AGMB 02131</strain>
    </source>
</reference>
<evidence type="ECO:0000256" key="1">
    <source>
        <dbReference type="ARBA" id="ARBA00005254"/>
    </source>
</evidence>
<dbReference type="RefSeq" id="WP_190998747.1">
    <property type="nucleotide sequence ID" value="NZ_JACXSI010000030.1"/>
</dbReference>
<dbReference type="InterPro" id="IPR029045">
    <property type="entry name" value="ClpP/crotonase-like_dom_sf"/>
</dbReference>
<dbReference type="InterPro" id="IPR001753">
    <property type="entry name" value="Enoyl-CoA_hydra/iso"/>
</dbReference>
<evidence type="ECO:0000256" key="2">
    <source>
        <dbReference type="ARBA" id="ARBA00023098"/>
    </source>
</evidence>
<dbReference type="AlphaFoldDB" id="A0A927HC29"/>